<dbReference type="SUPFAM" id="SSF55120">
    <property type="entry name" value="Pseudouridine synthase"/>
    <property type="match status" value="1"/>
</dbReference>
<dbReference type="InterPro" id="IPR020103">
    <property type="entry name" value="PsdUridine_synth_cat_dom_sf"/>
</dbReference>
<dbReference type="GO" id="GO:0000455">
    <property type="term" value="P:enzyme-directed rRNA pseudouridine synthesis"/>
    <property type="evidence" value="ECO:0007669"/>
    <property type="project" value="TreeGrafter"/>
</dbReference>
<dbReference type="EMBL" id="FUYA01000012">
    <property type="protein sequence ID" value="SKA82268.1"/>
    <property type="molecule type" value="Genomic_DNA"/>
</dbReference>
<dbReference type="Proteomes" id="UP000189733">
    <property type="component" value="Unassembled WGS sequence"/>
</dbReference>
<dbReference type="GO" id="GO:0009982">
    <property type="term" value="F:pseudouridine synthase activity"/>
    <property type="evidence" value="ECO:0007669"/>
    <property type="project" value="InterPro"/>
</dbReference>
<dbReference type="InterPro" id="IPR006224">
    <property type="entry name" value="PsdUridine_synth_RluA-like_CS"/>
</dbReference>
<dbReference type="GO" id="GO:0140098">
    <property type="term" value="F:catalytic activity, acting on RNA"/>
    <property type="evidence" value="ECO:0007669"/>
    <property type="project" value="UniProtKB-ARBA"/>
</dbReference>
<reference evidence="2 3" key="1">
    <citation type="submission" date="2017-02" db="EMBL/GenBank/DDBJ databases">
        <authorList>
            <person name="Peterson S.W."/>
        </authorList>
    </citation>
    <scope>NUCLEOTIDE SEQUENCE [LARGE SCALE GENOMIC DNA]</scope>
    <source>
        <strain evidence="2 3">DSM 18034</strain>
    </source>
</reference>
<evidence type="ECO:0000259" key="1">
    <source>
        <dbReference type="Pfam" id="PF00849"/>
    </source>
</evidence>
<sequence>MKILHSDKDIIVVNKPSGLLSVPGKGPENQDCVTERVKELFPDCHHYPAAHRLDMDTSGVMVLGRTEESYKHLCAQFRERQTRKRYFAVLQGELKEQGGVVDLPIRMDPLNRPYQVYDPVDGKKSITHWDLLGTHGGLSFVEFTPHTGRSHQLRVHSSHELGLGAPILGDRLYGNGTGPGQLFLHAHYLCFFHPQTGEEVEFHAEIPRRWRHWGLFFEKKFRK</sequence>
<dbReference type="InterPro" id="IPR006145">
    <property type="entry name" value="PsdUridine_synth_RsuA/RluA"/>
</dbReference>
<evidence type="ECO:0000313" key="2">
    <source>
        <dbReference type="EMBL" id="SKA82268.1"/>
    </source>
</evidence>
<dbReference type="PANTHER" id="PTHR21600:SF89">
    <property type="entry name" value="RIBOSOMAL LARGE SUBUNIT PSEUDOURIDINE SYNTHASE A"/>
    <property type="match status" value="1"/>
</dbReference>
<dbReference type="PANTHER" id="PTHR21600">
    <property type="entry name" value="MITOCHONDRIAL RNA PSEUDOURIDINE SYNTHASE"/>
    <property type="match status" value="1"/>
</dbReference>
<keyword evidence="3" id="KW-1185">Reference proteome</keyword>
<dbReference type="Gene3D" id="3.30.2350.10">
    <property type="entry name" value="Pseudouridine synthase"/>
    <property type="match status" value="1"/>
</dbReference>
<protein>
    <submittedName>
        <fullName evidence="2">tRNA pseudouridine32 synthase / 23S rRNA pseudouridine746 synthase</fullName>
    </submittedName>
</protein>
<dbReference type="PROSITE" id="PS01129">
    <property type="entry name" value="PSI_RLU"/>
    <property type="match status" value="1"/>
</dbReference>
<dbReference type="CDD" id="cd02869">
    <property type="entry name" value="PseudoU_synth_RluA_like"/>
    <property type="match status" value="1"/>
</dbReference>
<feature type="domain" description="Pseudouridine synthase RsuA/RluA-like" evidence="1">
    <location>
        <begin position="9"/>
        <end position="159"/>
    </location>
</feature>
<dbReference type="RefSeq" id="WP_078686049.1">
    <property type="nucleotide sequence ID" value="NZ_FUYA01000012.1"/>
</dbReference>
<dbReference type="InterPro" id="IPR050188">
    <property type="entry name" value="RluA_PseudoU_synthase"/>
</dbReference>
<organism evidence="2 3">
    <name type="scientific">Desulfobaculum bizertense DSM 18034</name>
    <dbReference type="NCBI Taxonomy" id="1121442"/>
    <lineage>
        <taxon>Bacteria</taxon>
        <taxon>Pseudomonadati</taxon>
        <taxon>Thermodesulfobacteriota</taxon>
        <taxon>Desulfovibrionia</taxon>
        <taxon>Desulfovibrionales</taxon>
        <taxon>Desulfovibrionaceae</taxon>
        <taxon>Desulfobaculum</taxon>
    </lineage>
</organism>
<dbReference type="STRING" id="1121442.SAMN02745702_02783"/>
<name>A0A1T4WZH0_9BACT</name>
<proteinExistence type="predicted"/>
<dbReference type="AlphaFoldDB" id="A0A1T4WZH0"/>
<dbReference type="OrthoDB" id="128480at2"/>
<gene>
    <name evidence="2" type="ORF">SAMN02745702_02783</name>
</gene>
<dbReference type="Pfam" id="PF00849">
    <property type="entry name" value="PseudoU_synth_2"/>
    <property type="match status" value="1"/>
</dbReference>
<dbReference type="GO" id="GO:0003723">
    <property type="term" value="F:RNA binding"/>
    <property type="evidence" value="ECO:0007669"/>
    <property type="project" value="InterPro"/>
</dbReference>
<accession>A0A1T4WZH0</accession>
<evidence type="ECO:0000313" key="3">
    <source>
        <dbReference type="Proteomes" id="UP000189733"/>
    </source>
</evidence>